<evidence type="ECO:0000313" key="2">
    <source>
        <dbReference type="EMBL" id="KAF4380216.1"/>
    </source>
</evidence>
<dbReference type="PANTHER" id="PTHR47723:SF19">
    <property type="entry name" value="POLYNUCLEOTIDYL TRANSFERASE, RIBONUCLEASE H-LIKE SUPERFAMILY PROTEIN"/>
    <property type="match status" value="1"/>
</dbReference>
<dbReference type="InterPro" id="IPR002156">
    <property type="entry name" value="RNaseH_domain"/>
</dbReference>
<accession>A0A7J6GE83</accession>
<dbReference type="InterPro" id="IPR053151">
    <property type="entry name" value="RNase_H-like"/>
</dbReference>
<evidence type="ECO:0000259" key="1">
    <source>
        <dbReference type="Pfam" id="PF13456"/>
    </source>
</evidence>
<dbReference type="Pfam" id="PF13456">
    <property type="entry name" value="RVT_3"/>
    <property type="match status" value="1"/>
</dbReference>
<dbReference type="GO" id="GO:0004523">
    <property type="term" value="F:RNA-DNA hybrid ribonuclease activity"/>
    <property type="evidence" value="ECO:0007669"/>
    <property type="project" value="InterPro"/>
</dbReference>
<evidence type="ECO:0000313" key="5">
    <source>
        <dbReference type="Proteomes" id="UP000583929"/>
    </source>
</evidence>
<dbReference type="Proteomes" id="UP000525078">
    <property type="component" value="Unassembled WGS sequence"/>
</dbReference>
<organism evidence="3 4">
    <name type="scientific">Cannabis sativa</name>
    <name type="common">Hemp</name>
    <name type="synonym">Marijuana</name>
    <dbReference type="NCBI Taxonomy" id="3483"/>
    <lineage>
        <taxon>Eukaryota</taxon>
        <taxon>Viridiplantae</taxon>
        <taxon>Streptophyta</taxon>
        <taxon>Embryophyta</taxon>
        <taxon>Tracheophyta</taxon>
        <taxon>Spermatophyta</taxon>
        <taxon>Magnoliopsida</taxon>
        <taxon>eudicotyledons</taxon>
        <taxon>Gunneridae</taxon>
        <taxon>Pentapetalae</taxon>
        <taxon>rosids</taxon>
        <taxon>fabids</taxon>
        <taxon>Rosales</taxon>
        <taxon>Cannabaceae</taxon>
        <taxon>Cannabis</taxon>
    </lineage>
</organism>
<dbReference type="EMBL" id="JAATIQ010000121">
    <property type="protein sequence ID" value="KAF4380216.1"/>
    <property type="molecule type" value="Genomic_DNA"/>
</dbReference>
<dbReference type="Gene3D" id="3.30.420.10">
    <property type="entry name" value="Ribonuclease H-like superfamily/Ribonuclease H"/>
    <property type="match status" value="1"/>
</dbReference>
<dbReference type="InterPro" id="IPR012337">
    <property type="entry name" value="RNaseH-like_sf"/>
</dbReference>
<keyword evidence="5" id="KW-1185">Reference proteome</keyword>
<protein>
    <recommendedName>
        <fullName evidence="1">RNase H type-1 domain-containing protein</fullName>
    </recommendedName>
</protein>
<dbReference type="SUPFAM" id="SSF53098">
    <property type="entry name" value="Ribonuclease H-like"/>
    <property type="match status" value="1"/>
</dbReference>
<dbReference type="InterPro" id="IPR036397">
    <property type="entry name" value="RNaseH_sf"/>
</dbReference>
<dbReference type="Proteomes" id="UP000583929">
    <property type="component" value="Unassembled WGS sequence"/>
</dbReference>
<feature type="domain" description="RNase H type-1" evidence="1">
    <location>
        <begin position="25"/>
        <end position="146"/>
    </location>
</feature>
<dbReference type="InterPro" id="IPR044730">
    <property type="entry name" value="RNase_H-like_dom_plant"/>
</dbReference>
<dbReference type="CDD" id="cd06222">
    <property type="entry name" value="RNase_H_like"/>
    <property type="match status" value="1"/>
</dbReference>
<name>A0A7J6GE83_CANSA</name>
<dbReference type="AlphaFoldDB" id="A0A7J6GE83"/>
<dbReference type="PANTHER" id="PTHR47723">
    <property type="entry name" value="OS05G0353850 PROTEIN"/>
    <property type="match status" value="1"/>
</dbReference>
<proteinExistence type="predicted"/>
<reference evidence="4 5" key="1">
    <citation type="journal article" date="2020" name="bioRxiv">
        <title>Sequence and annotation of 42 cannabis genomes reveals extensive copy number variation in cannabinoid synthesis and pathogen resistance genes.</title>
        <authorList>
            <person name="Mckernan K.J."/>
            <person name="Helbert Y."/>
            <person name="Kane L.T."/>
            <person name="Ebling H."/>
            <person name="Zhang L."/>
            <person name="Liu B."/>
            <person name="Eaton Z."/>
            <person name="Mclaughlin S."/>
            <person name="Kingan S."/>
            <person name="Baybayan P."/>
            <person name="Concepcion G."/>
            <person name="Jordan M."/>
            <person name="Riva A."/>
            <person name="Barbazuk W."/>
            <person name="Harkins T."/>
        </authorList>
    </citation>
    <scope>NUCLEOTIDE SEQUENCE [LARGE SCALE GENOMIC DNA]</scope>
    <source>
        <strain evidence="4 5">cv. Jamaican Lion 4</strain>
        <strain evidence="2">Father</strain>
        <strain evidence="3">Mother</strain>
        <tissue evidence="3">Leaf</tissue>
    </source>
</reference>
<comment type="caution">
    <text evidence="3">The sequence shown here is derived from an EMBL/GenBank/DDBJ whole genome shotgun (WGS) entry which is preliminary data.</text>
</comment>
<dbReference type="EMBL" id="JAATIP010000062">
    <property type="protein sequence ID" value="KAF4381271.1"/>
    <property type="molecule type" value="Genomic_DNA"/>
</dbReference>
<evidence type="ECO:0000313" key="4">
    <source>
        <dbReference type="Proteomes" id="UP000525078"/>
    </source>
</evidence>
<sequence>MQPQSITDHSNLKWEPPPMGTLKLNVDGAVSSHRNKTGGGAIVRDSTGRVIAARAFSRSRQMQPKVAEGWALLEGLKWSFENGINVNYVEVDCRNLLTDLQSTDGILSSYGAIINAIRRMLSLLPTVSLHHTRRKGNTGAHNLAQMSLGLDNTWCWNSQDPYPLPL</sequence>
<gene>
    <name evidence="3" type="ORF">F8388_016227</name>
    <name evidence="2" type="ORF">G4B88_001367</name>
</gene>
<evidence type="ECO:0000313" key="3">
    <source>
        <dbReference type="EMBL" id="KAF4381271.1"/>
    </source>
</evidence>
<dbReference type="GO" id="GO:0003676">
    <property type="term" value="F:nucleic acid binding"/>
    <property type="evidence" value="ECO:0007669"/>
    <property type="project" value="InterPro"/>
</dbReference>